<proteinExistence type="predicted"/>
<evidence type="ECO:0000313" key="2">
    <source>
        <dbReference type="EMBL" id="QQG66412.1"/>
    </source>
</evidence>
<keyword evidence="3" id="KW-1185">Reference proteome</keyword>
<dbReference type="GO" id="GO:0035438">
    <property type="term" value="F:cyclic-di-GMP binding"/>
    <property type="evidence" value="ECO:0007669"/>
    <property type="project" value="InterPro"/>
</dbReference>
<accession>A0A7T6ARC6</accession>
<gene>
    <name evidence="2" type="ORF">HP555_11305</name>
</gene>
<dbReference type="Proteomes" id="UP000596092">
    <property type="component" value="Chromosome"/>
</dbReference>
<dbReference type="InterPro" id="IPR009875">
    <property type="entry name" value="PilZ_domain"/>
</dbReference>
<evidence type="ECO:0000313" key="3">
    <source>
        <dbReference type="Proteomes" id="UP000596092"/>
    </source>
</evidence>
<dbReference type="Pfam" id="PF07238">
    <property type="entry name" value="PilZ"/>
    <property type="match status" value="1"/>
</dbReference>
<dbReference type="AlphaFoldDB" id="A0A7T6ARC6"/>
<dbReference type="SUPFAM" id="SSF141371">
    <property type="entry name" value="PilZ domain-like"/>
    <property type="match status" value="1"/>
</dbReference>
<dbReference type="KEGG" id="dog:HP555_11305"/>
<dbReference type="RefSeq" id="WP_199262559.1">
    <property type="nucleotide sequence ID" value="NZ_CP054140.1"/>
</dbReference>
<sequence length="239" mass="26881">MTKTKPMVKAGANIKKNRLYITISGNIDAESLEKLFSYVQCCVADLRAGFEVISDISACNLLYINSFSVYKKIIDYLIANNAGETVRIVRNNNISSKQIINFYNKIQTIKPVLAESVADAEIKLEQGMKRDAVRFQLKNLSVQYAFNDTPGQGTIVNISASGCAVEPLSPVTFTADSIIDLDIIFADHDELIIDFRVKGRVVRVTDQQFAVQFLDLDEKKKKRLYERLAYEVSLVHFVP</sequence>
<dbReference type="Gene3D" id="2.40.10.220">
    <property type="entry name" value="predicted glycosyltransferase like domains"/>
    <property type="match status" value="1"/>
</dbReference>
<evidence type="ECO:0000259" key="1">
    <source>
        <dbReference type="Pfam" id="PF07238"/>
    </source>
</evidence>
<feature type="domain" description="PilZ" evidence="1">
    <location>
        <begin position="129"/>
        <end position="224"/>
    </location>
</feature>
<name>A0A7T6ARC6_9BACT</name>
<protein>
    <submittedName>
        <fullName evidence="2">PilZ domain-containing protein</fullName>
    </submittedName>
</protein>
<dbReference type="EMBL" id="CP054140">
    <property type="protein sequence ID" value="QQG66412.1"/>
    <property type="molecule type" value="Genomic_DNA"/>
</dbReference>
<organism evidence="2 3">
    <name type="scientific">Desulfobulbus oligotrophicus</name>
    <dbReference type="NCBI Taxonomy" id="1909699"/>
    <lineage>
        <taxon>Bacteria</taxon>
        <taxon>Pseudomonadati</taxon>
        <taxon>Thermodesulfobacteriota</taxon>
        <taxon>Desulfobulbia</taxon>
        <taxon>Desulfobulbales</taxon>
        <taxon>Desulfobulbaceae</taxon>
        <taxon>Desulfobulbus</taxon>
    </lineage>
</organism>
<reference evidence="2 3" key="1">
    <citation type="submission" date="2020-05" db="EMBL/GenBank/DDBJ databases">
        <title>Complete genome of Desulfobulbus oligotrophicus.</title>
        <authorList>
            <person name="Podar M."/>
        </authorList>
    </citation>
    <scope>NUCLEOTIDE SEQUENCE [LARGE SCALE GENOMIC DNA]</scope>
    <source>
        <strain evidence="2 3">Prop6</strain>
    </source>
</reference>